<keyword evidence="1" id="KW-0808">Transferase</keyword>
<feature type="domain" description="Reverse transcriptase RNase H-like" evidence="8">
    <location>
        <begin position="4"/>
        <end position="79"/>
    </location>
</feature>
<feature type="domain" description="Integrase zinc-binding" evidence="9">
    <location>
        <begin position="159"/>
        <end position="213"/>
    </location>
</feature>
<gene>
    <name evidence="10" type="ORF">SKAU_G00276380</name>
</gene>
<dbReference type="PANTHER" id="PTHR37984:SF12">
    <property type="entry name" value="RIBONUCLEASE H"/>
    <property type="match status" value="1"/>
</dbReference>
<evidence type="ECO:0000256" key="4">
    <source>
        <dbReference type="ARBA" id="ARBA00022759"/>
    </source>
</evidence>
<dbReference type="PANTHER" id="PTHR37984">
    <property type="entry name" value="PROTEIN CBG26694"/>
    <property type="match status" value="1"/>
</dbReference>
<dbReference type="OrthoDB" id="775972at2759"/>
<dbReference type="Pfam" id="PF17917">
    <property type="entry name" value="RT_RNaseH"/>
    <property type="match status" value="1"/>
</dbReference>
<evidence type="ECO:0000256" key="6">
    <source>
        <dbReference type="ARBA" id="ARBA00022918"/>
    </source>
</evidence>
<evidence type="ECO:0000259" key="9">
    <source>
        <dbReference type="Pfam" id="PF17921"/>
    </source>
</evidence>
<dbReference type="GO" id="GO:0003964">
    <property type="term" value="F:RNA-directed DNA polymerase activity"/>
    <property type="evidence" value="ECO:0007669"/>
    <property type="project" value="UniProtKB-KW"/>
</dbReference>
<evidence type="ECO:0000256" key="1">
    <source>
        <dbReference type="ARBA" id="ARBA00022679"/>
    </source>
</evidence>
<dbReference type="Gene3D" id="1.10.340.70">
    <property type="match status" value="1"/>
</dbReference>
<evidence type="ECO:0000313" key="10">
    <source>
        <dbReference type="EMBL" id="KAJ8349049.1"/>
    </source>
</evidence>
<reference evidence="10" key="1">
    <citation type="journal article" date="2023" name="Science">
        <title>Genome structures resolve the early diversification of teleost fishes.</title>
        <authorList>
            <person name="Parey E."/>
            <person name="Louis A."/>
            <person name="Montfort J."/>
            <person name="Bouchez O."/>
            <person name="Roques C."/>
            <person name="Iampietro C."/>
            <person name="Lluch J."/>
            <person name="Castinel A."/>
            <person name="Donnadieu C."/>
            <person name="Desvignes T."/>
            <person name="Floi Bucao C."/>
            <person name="Jouanno E."/>
            <person name="Wen M."/>
            <person name="Mejri S."/>
            <person name="Dirks R."/>
            <person name="Jansen H."/>
            <person name="Henkel C."/>
            <person name="Chen W.J."/>
            <person name="Zahm M."/>
            <person name="Cabau C."/>
            <person name="Klopp C."/>
            <person name="Thompson A.W."/>
            <person name="Robinson-Rechavi M."/>
            <person name="Braasch I."/>
            <person name="Lecointre G."/>
            <person name="Bobe J."/>
            <person name="Postlethwait J.H."/>
            <person name="Berthelot C."/>
            <person name="Roest Crollius H."/>
            <person name="Guiguen Y."/>
        </authorList>
    </citation>
    <scope>NUCLEOTIDE SEQUENCE</scope>
    <source>
        <strain evidence="10">WJC10195</strain>
    </source>
</reference>
<sequence>MARKEAPICFVSRTLTSTERNYAQIDKEALAVIFAVKKFHQYLSGRHLVIYTDHKPLLGLLHHSKPMPSVLSPRMLRWITVTPPPLEVLLLEVVPNAPLHATKIAALTLHDRVLSRVLRWVLRGWPSDVAGDCFKPFIARRHELSAHKDCLLWGSRVVIPHLAREEVLAMLHDAHPGIVHMKSLARSYIWWPGMDVQVEETVKACETCQRSRHAPPKA</sequence>
<evidence type="ECO:0000256" key="7">
    <source>
        <dbReference type="ARBA" id="ARBA00039658"/>
    </source>
</evidence>
<dbReference type="GO" id="GO:0016787">
    <property type="term" value="F:hydrolase activity"/>
    <property type="evidence" value="ECO:0007669"/>
    <property type="project" value="UniProtKB-KW"/>
</dbReference>
<evidence type="ECO:0000256" key="2">
    <source>
        <dbReference type="ARBA" id="ARBA00022695"/>
    </source>
</evidence>
<evidence type="ECO:0000256" key="5">
    <source>
        <dbReference type="ARBA" id="ARBA00022801"/>
    </source>
</evidence>
<comment type="caution">
    <text evidence="10">The sequence shown here is derived from an EMBL/GenBank/DDBJ whole genome shotgun (WGS) entry which is preliminary data.</text>
</comment>
<keyword evidence="4" id="KW-0255">Endonuclease</keyword>
<evidence type="ECO:0000259" key="8">
    <source>
        <dbReference type="Pfam" id="PF17917"/>
    </source>
</evidence>
<organism evidence="10 11">
    <name type="scientific">Synaphobranchus kaupii</name>
    <name type="common">Kaup's arrowtooth eel</name>
    <dbReference type="NCBI Taxonomy" id="118154"/>
    <lineage>
        <taxon>Eukaryota</taxon>
        <taxon>Metazoa</taxon>
        <taxon>Chordata</taxon>
        <taxon>Craniata</taxon>
        <taxon>Vertebrata</taxon>
        <taxon>Euteleostomi</taxon>
        <taxon>Actinopterygii</taxon>
        <taxon>Neopterygii</taxon>
        <taxon>Teleostei</taxon>
        <taxon>Anguilliformes</taxon>
        <taxon>Synaphobranchidae</taxon>
        <taxon>Synaphobranchus</taxon>
    </lineage>
</organism>
<dbReference type="InterPro" id="IPR041588">
    <property type="entry name" value="Integrase_H2C2"/>
</dbReference>
<evidence type="ECO:0000313" key="11">
    <source>
        <dbReference type="Proteomes" id="UP001152622"/>
    </source>
</evidence>
<keyword evidence="2" id="KW-0548">Nucleotidyltransferase</keyword>
<dbReference type="CDD" id="cd09274">
    <property type="entry name" value="RNase_HI_RT_Ty3"/>
    <property type="match status" value="1"/>
</dbReference>
<name>A0A9Q1IR37_SYNKA</name>
<dbReference type="EMBL" id="JAINUF010000010">
    <property type="protein sequence ID" value="KAJ8349049.1"/>
    <property type="molecule type" value="Genomic_DNA"/>
</dbReference>
<dbReference type="GO" id="GO:0004519">
    <property type="term" value="F:endonuclease activity"/>
    <property type="evidence" value="ECO:0007669"/>
    <property type="project" value="UniProtKB-KW"/>
</dbReference>
<dbReference type="InterPro" id="IPR043502">
    <property type="entry name" value="DNA/RNA_pol_sf"/>
</dbReference>
<dbReference type="FunFam" id="1.10.340.70:FF:000003">
    <property type="entry name" value="Protein CBG25708"/>
    <property type="match status" value="1"/>
</dbReference>
<keyword evidence="3" id="KW-0540">Nuclease</keyword>
<keyword evidence="6" id="KW-0695">RNA-directed DNA polymerase</keyword>
<dbReference type="InterPro" id="IPR050951">
    <property type="entry name" value="Retrovirus_Pol_polyprotein"/>
</dbReference>
<evidence type="ECO:0000256" key="3">
    <source>
        <dbReference type="ARBA" id="ARBA00022722"/>
    </source>
</evidence>
<dbReference type="Proteomes" id="UP001152622">
    <property type="component" value="Chromosome 10"/>
</dbReference>
<dbReference type="AlphaFoldDB" id="A0A9Q1IR37"/>
<keyword evidence="11" id="KW-1185">Reference proteome</keyword>
<dbReference type="SUPFAM" id="SSF56672">
    <property type="entry name" value="DNA/RNA polymerases"/>
    <property type="match status" value="1"/>
</dbReference>
<accession>A0A9Q1IR37</accession>
<dbReference type="Pfam" id="PF17921">
    <property type="entry name" value="Integrase_H2C2"/>
    <property type="match status" value="1"/>
</dbReference>
<proteinExistence type="predicted"/>
<dbReference type="InterPro" id="IPR041373">
    <property type="entry name" value="RT_RNaseH"/>
</dbReference>
<protein>
    <recommendedName>
        <fullName evidence="7">Gypsy retrotransposon integrase-like protein 1</fullName>
    </recommendedName>
</protein>
<keyword evidence="5" id="KW-0378">Hydrolase</keyword>